<gene>
    <name evidence="10" type="ORF">A3C24_03030</name>
</gene>
<evidence type="ECO:0000256" key="3">
    <source>
        <dbReference type="ARBA" id="ARBA00006047"/>
    </source>
</evidence>
<dbReference type="Gene3D" id="3.40.50.2000">
    <property type="entry name" value="Glycogen Phosphorylase B"/>
    <property type="match status" value="3"/>
</dbReference>
<dbReference type="PANTHER" id="PTHR42655:SF1">
    <property type="entry name" value="GLYCOGEN PHOSPHORYLASE"/>
    <property type="match status" value="1"/>
</dbReference>
<evidence type="ECO:0000256" key="2">
    <source>
        <dbReference type="ARBA" id="ARBA00001933"/>
    </source>
</evidence>
<dbReference type="PROSITE" id="PS00102">
    <property type="entry name" value="PHOSPHORYLASE"/>
    <property type="match status" value="1"/>
</dbReference>
<dbReference type="AlphaFoldDB" id="A0A1F7GY68"/>
<dbReference type="InterPro" id="IPR052182">
    <property type="entry name" value="Glycogen/Maltodextrin_Phosph"/>
</dbReference>
<sequence>MKKSSIDVAYFSMEMMLESDIPIYAGGLGVLAGDLLRSCADLKVPAVGMSLVYSGTVFAQMIEPDGSQQFKEVDWRKLDQLTRLPEKIVMKINGRDVSIACWRYDIVGFDGFVVPIYFLDTDFYENDDWSRLITRNLYAQQGDLRIAQEVVLGIGGVKMLRKLGYNNIKTYHMNEGHCSFVALELLAENEYKDDKVRKLCSFTTHTPIPEGHDVFDYDLAYQIAGDYLPWHIKDLASADRLHMTKLGMSLSKTKLAVSKKHEKVSNHILPGYDIKSVTNGIHHRTWISPYLQDLYEKYIPGSLKDPSKLKNSETLIPDDELWRAHLESKRELLHYVNKHLTSIDTRQERENPNPADCFDENILTIAMARRPVEYKRPLLFYHDLERLMRIGKGKIQIIQCGKSHFADEISQKIVHEIIRISKKCRTAIKVVYLENYSPRIARFLVAGTDIWLNTPIQPLEASGTSGMKAAMNGVLNFSVPDGWWIEGYKMRPDAGFVIGEEIKGLDAEFNNDKDADSIYEVLEHEIIPTYYNNRKEWTHRMKQAIALGSYFNTHRCIREYQTIAWNT</sequence>
<proteinExistence type="inferred from homology"/>
<dbReference type="EC" id="2.4.1.1" evidence="4"/>
<dbReference type="InterPro" id="IPR011834">
    <property type="entry name" value="Agluc_phsphrylas"/>
</dbReference>
<evidence type="ECO:0000256" key="7">
    <source>
        <dbReference type="ARBA" id="ARBA00022898"/>
    </source>
</evidence>
<dbReference type="InterPro" id="IPR000811">
    <property type="entry name" value="Glyco_trans_35"/>
</dbReference>
<keyword evidence="6" id="KW-0808">Transferase</keyword>
<comment type="function">
    <text evidence="9">Phosphorylase is an important allosteric enzyme in carbohydrate metabolism. Enzymes from different sources differ in their regulatory mechanisms and in their natural substrates. However, all known phosphorylases share catalytic and structural properties.</text>
</comment>
<organism evidence="10 11">
    <name type="scientific">Candidatus Roizmanbacteria bacterium RIFCSPHIGHO2_02_FULL_37_24</name>
    <dbReference type="NCBI Taxonomy" id="1802037"/>
    <lineage>
        <taxon>Bacteria</taxon>
        <taxon>Candidatus Roizmaniibacteriota</taxon>
    </lineage>
</organism>
<name>A0A1F7GY68_9BACT</name>
<dbReference type="NCBIfam" id="TIGR02094">
    <property type="entry name" value="more_P_ylases"/>
    <property type="match status" value="1"/>
</dbReference>
<evidence type="ECO:0000313" key="10">
    <source>
        <dbReference type="EMBL" id="OGK24037.1"/>
    </source>
</evidence>
<comment type="catalytic activity">
    <reaction evidence="1">
        <text>[(1-&gt;4)-alpha-D-glucosyl](n) + phosphate = [(1-&gt;4)-alpha-D-glucosyl](n-1) + alpha-D-glucose 1-phosphate</text>
        <dbReference type="Rhea" id="RHEA:41732"/>
        <dbReference type="Rhea" id="RHEA-COMP:9584"/>
        <dbReference type="Rhea" id="RHEA-COMP:9586"/>
        <dbReference type="ChEBI" id="CHEBI:15444"/>
        <dbReference type="ChEBI" id="CHEBI:43474"/>
        <dbReference type="ChEBI" id="CHEBI:58601"/>
        <dbReference type="EC" id="2.4.1.1"/>
    </reaction>
</comment>
<dbReference type="GO" id="GO:0005975">
    <property type="term" value="P:carbohydrate metabolic process"/>
    <property type="evidence" value="ECO:0007669"/>
    <property type="project" value="InterPro"/>
</dbReference>
<evidence type="ECO:0000256" key="1">
    <source>
        <dbReference type="ARBA" id="ARBA00001275"/>
    </source>
</evidence>
<reference evidence="10 11" key="1">
    <citation type="journal article" date="2016" name="Nat. Commun.">
        <title>Thousands of microbial genomes shed light on interconnected biogeochemical processes in an aquifer system.</title>
        <authorList>
            <person name="Anantharaman K."/>
            <person name="Brown C.T."/>
            <person name="Hug L.A."/>
            <person name="Sharon I."/>
            <person name="Castelle C.J."/>
            <person name="Probst A.J."/>
            <person name="Thomas B.C."/>
            <person name="Singh A."/>
            <person name="Wilkins M.J."/>
            <person name="Karaoz U."/>
            <person name="Brodie E.L."/>
            <person name="Williams K.H."/>
            <person name="Hubbard S.S."/>
            <person name="Banfield J.F."/>
        </authorList>
    </citation>
    <scope>NUCLEOTIDE SEQUENCE [LARGE SCALE GENOMIC DNA]</scope>
</reference>
<comment type="caution">
    <text evidence="10">The sequence shown here is derived from an EMBL/GenBank/DDBJ whole genome shotgun (WGS) entry which is preliminary data.</text>
</comment>
<accession>A0A1F7GY68</accession>
<dbReference type="PANTHER" id="PTHR42655">
    <property type="entry name" value="GLYCOGEN PHOSPHORYLASE"/>
    <property type="match status" value="1"/>
</dbReference>
<keyword evidence="8" id="KW-0119">Carbohydrate metabolism</keyword>
<keyword evidence="7" id="KW-0663">Pyridoxal phosphate</keyword>
<evidence type="ECO:0000256" key="8">
    <source>
        <dbReference type="ARBA" id="ARBA00023277"/>
    </source>
</evidence>
<dbReference type="Proteomes" id="UP000177159">
    <property type="component" value="Unassembled WGS sequence"/>
</dbReference>
<evidence type="ECO:0000256" key="4">
    <source>
        <dbReference type="ARBA" id="ARBA00012591"/>
    </source>
</evidence>
<evidence type="ECO:0000256" key="9">
    <source>
        <dbReference type="ARBA" id="ARBA00025174"/>
    </source>
</evidence>
<evidence type="ECO:0000256" key="5">
    <source>
        <dbReference type="ARBA" id="ARBA00022676"/>
    </source>
</evidence>
<dbReference type="GO" id="GO:0030170">
    <property type="term" value="F:pyridoxal phosphate binding"/>
    <property type="evidence" value="ECO:0007669"/>
    <property type="project" value="InterPro"/>
</dbReference>
<keyword evidence="5" id="KW-0328">Glycosyltransferase</keyword>
<protein>
    <recommendedName>
        <fullName evidence="4">glycogen phosphorylase</fullName>
        <ecNumber evidence="4">2.4.1.1</ecNumber>
    </recommendedName>
</protein>
<dbReference type="GO" id="GO:0008184">
    <property type="term" value="F:glycogen phosphorylase activity"/>
    <property type="evidence" value="ECO:0007669"/>
    <property type="project" value="InterPro"/>
</dbReference>
<evidence type="ECO:0000313" key="11">
    <source>
        <dbReference type="Proteomes" id="UP000177159"/>
    </source>
</evidence>
<dbReference type="Pfam" id="PF00343">
    <property type="entry name" value="Phosphorylase"/>
    <property type="match status" value="1"/>
</dbReference>
<comment type="cofactor">
    <cofactor evidence="2">
        <name>pyridoxal 5'-phosphate</name>
        <dbReference type="ChEBI" id="CHEBI:597326"/>
    </cofactor>
</comment>
<dbReference type="EMBL" id="MFZM01000013">
    <property type="protein sequence ID" value="OGK24037.1"/>
    <property type="molecule type" value="Genomic_DNA"/>
</dbReference>
<dbReference type="SUPFAM" id="SSF53756">
    <property type="entry name" value="UDP-Glycosyltransferase/glycogen phosphorylase"/>
    <property type="match status" value="1"/>
</dbReference>
<evidence type="ECO:0000256" key="6">
    <source>
        <dbReference type="ARBA" id="ARBA00022679"/>
    </source>
</evidence>
<dbReference type="InterPro" id="IPR035090">
    <property type="entry name" value="Pyridoxal_P_attach_site"/>
</dbReference>
<comment type="similarity">
    <text evidence="3">Belongs to the glycogen phosphorylase family.</text>
</comment>